<keyword evidence="3" id="KW-0143">Chaperone</keyword>
<keyword evidence="2" id="KW-0344">Guanine-nucleotide releasing factor</keyword>
<proteinExistence type="inferred from homology"/>
<dbReference type="EMBL" id="JAUEDM010000001">
    <property type="protein sequence ID" value="KAK3331398.1"/>
    <property type="molecule type" value="Genomic_DNA"/>
</dbReference>
<evidence type="ECO:0000256" key="1">
    <source>
        <dbReference type="ARBA" id="ARBA00009049"/>
    </source>
</evidence>
<protein>
    <submittedName>
        <fullName evidence="4">Guanine nucleotide exchange factor synembryn-domain-containing protein</fullName>
    </submittedName>
</protein>
<dbReference type="Pfam" id="PF10165">
    <property type="entry name" value="Ric8"/>
    <property type="match status" value="1"/>
</dbReference>
<dbReference type="GO" id="GO:0001965">
    <property type="term" value="F:G-protein alpha-subunit binding"/>
    <property type="evidence" value="ECO:0007669"/>
    <property type="project" value="TreeGrafter"/>
</dbReference>
<evidence type="ECO:0000313" key="4">
    <source>
        <dbReference type="EMBL" id="KAK3331398.1"/>
    </source>
</evidence>
<dbReference type="AlphaFoldDB" id="A0AAE0MH04"/>
<dbReference type="GO" id="GO:0005085">
    <property type="term" value="F:guanyl-nucleotide exchange factor activity"/>
    <property type="evidence" value="ECO:0007669"/>
    <property type="project" value="UniProtKB-KW"/>
</dbReference>
<name>A0AAE0MH04_9PEZI</name>
<evidence type="ECO:0000313" key="5">
    <source>
        <dbReference type="Proteomes" id="UP001283341"/>
    </source>
</evidence>
<dbReference type="InterPro" id="IPR019318">
    <property type="entry name" value="Gua_nucleotide_exch_fac_Ric8"/>
</dbReference>
<evidence type="ECO:0000256" key="2">
    <source>
        <dbReference type="ARBA" id="ARBA00022658"/>
    </source>
</evidence>
<dbReference type="GO" id="GO:0007186">
    <property type="term" value="P:G protein-coupled receptor signaling pathway"/>
    <property type="evidence" value="ECO:0007669"/>
    <property type="project" value="TreeGrafter"/>
</dbReference>
<dbReference type="PANTHER" id="PTHR12425">
    <property type="entry name" value="SYNEMBRYN"/>
    <property type="match status" value="1"/>
</dbReference>
<keyword evidence="5" id="KW-1185">Reference proteome</keyword>
<reference evidence="4" key="2">
    <citation type="submission" date="2023-06" db="EMBL/GenBank/DDBJ databases">
        <authorList>
            <consortium name="Lawrence Berkeley National Laboratory"/>
            <person name="Haridas S."/>
            <person name="Hensen N."/>
            <person name="Bonometti L."/>
            <person name="Westerberg I."/>
            <person name="Brannstrom I.O."/>
            <person name="Guillou S."/>
            <person name="Cros-Aarteil S."/>
            <person name="Calhoun S."/>
            <person name="Kuo A."/>
            <person name="Mondo S."/>
            <person name="Pangilinan J."/>
            <person name="Riley R."/>
            <person name="Labutti K."/>
            <person name="Andreopoulos B."/>
            <person name="Lipzen A."/>
            <person name="Chen C."/>
            <person name="Yanf M."/>
            <person name="Daum C."/>
            <person name="Ng V."/>
            <person name="Clum A."/>
            <person name="Steindorff A."/>
            <person name="Ohm R."/>
            <person name="Martin F."/>
            <person name="Silar P."/>
            <person name="Natvig D."/>
            <person name="Lalanne C."/>
            <person name="Gautier V."/>
            <person name="Ament-Velasquez S.L."/>
            <person name="Kruys A."/>
            <person name="Hutchinson M.I."/>
            <person name="Powell A.J."/>
            <person name="Barry K."/>
            <person name="Miller A.N."/>
            <person name="Grigoriev I.V."/>
            <person name="Debuchy R."/>
            <person name="Gladieux P."/>
            <person name="Thoren M.H."/>
            <person name="Johannesson H."/>
        </authorList>
    </citation>
    <scope>NUCLEOTIDE SEQUENCE</scope>
    <source>
        <strain evidence="4">CBS 118394</strain>
    </source>
</reference>
<reference evidence="4" key="1">
    <citation type="journal article" date="2023" name="Mol. Phylogenet. Evol.">
        <title>Genome-scale phylogeny and comparative genomics of the fungal order Sordariales.</title>
        <authorList>
            <person name="Hensen N."/>
            <person name="Bonometti L."/>
            <person name="Westerberg I."/>
            <person name="Brannstrom I.O."/>
            <person name="Guillou S."/>
            <person name="Cros-Aarteil S."/>
            <person name="Calhoun S."/>
            <person name="Haridas S."/>
            <person name="Kuo A."/>
            <person name="Mondo S."/>
            <person name="Pangilinan J."/>
            <person name="Riley R."/>
            <person name="LaButti K."/>
            <person name="Andreopoulos B."/>
            <person name="Lipzen A."/>
            <person name="Chen C."/>
            <person name="Yan M."/>
            <person name="Daum C."/>
            <person name="Ng V."/>
            <person name="Clum A."/>
            <person name="Steindorff A."/>
            <person name="Ohm R.A."/>
            <person name="Martin F."/>
            <person name="Silar P."/>
            <person name="Natvig D.O."/>
            <person name="Lalanne C."/>
            <person name="Gautier V."/>
            <person name="Ament-Velasquez S.L."/>
            <person name="Kruys A."/>
            <person name="Hutchinson M.I."/>
            <person name="Powell A.J."/>
            <person name="Barry K."/>
            <person name="Miller A.N."/>
            <person name="Grigoriev I.V."/>
            <person name="Debuchy R."/>
            <person name="Gladieux P."/>
            <person name="Hiltunen Thoren M."/>
            <person name="Johannesson H."/>
        </authorList>
    </citation>
    <scope>NUCLEOTIDE SEQUENCE</scope>
    <source>
        <strain evidence="4">CBS 118394</strain>
    </source>
</reference>
<dbReference type="Proteomes" id="UP001283341">
    <property type="component" value="Unassembled WGS sequence"/>
</dbReference>
<sequence length="131" mass="14497">MRLSNAFLNLTSRSGGNDATELPESIRIIGGCAFDENPDRSPATRHLALRCLNNFLHLSQPVRQAFVDGGFPKADSLPEMTDEEKEREAERLFVLFERLRATGVVNVENPVAQAMRTGGHVEELSDDDADN</sequence>
<organism evidence="4 5">
    <name type="scientific">Apodospora peruviana</name>
    <dbReference type="NCBI Taxonomy" id="516989"/>
    <lineage>
        <taxon>Eukaryota</taxon>
        <taxon>Fungi</taxon>
        <taxon>Dikarya</taxon>
        <taxon>Ascomycota</taxon>
        <taxon>Pezizomycotina</taxon>
        <taxon>Sordariomycetes</taxon>
        <taxon>Sordariomycetidae</taxon>
        <taxon>Sordariales</taxon>
        <taxon>Lasiosphaeriaceae</taxon>
        <taxon>Apodospora</taxon>
    </lineage>
</organism>
<dbReference type="GO" id="GO:0005737">
    <property type="term" value="C:cytoplasm"/>
    <property type="evidence" value="ECO:0007669"/>
    <property type="project" value="TreeGrafter"/>
</dbReference>
<evidence type="ECO:0000256" key="3">
    <source>
        <dbReference type="ARBA" id="ARBA00023186"/>
    </source>
</evidence>
<gene>
    <name evidence="4" type="ORF">B0H66DRAFT_598881</name>
</gene>
<comment type="caution">
    <text evidence="4">The sequence shown here is derived from an EMBL/GenBank/DDBJ whole genome shotgun (WGS) entry which is preliminary data.</text>
</comment>
<accession>A0AAE0MH04</accession>
<dbReference type="PANTHER" id="PTHR12425:SF5">
    <property type="entry name" value="SYNEMBRYN"/>
    <property type="match status" value="1"/>
</dbReference>
<comment type="similarity">
    <text evidence="1">Belongs to the synembryn family.</text>
</comment>